<dbReference type="Gene3D" id="3.30.450.180">
    <property type="match status" value="1"/>
</dbReference>
<dbReference type="InterPro" id="IPR010982">
    <property type="entry name" value="Lambda_DNA-bd_dom_sf"/>
</dbReference>
<organism evidence="2 3">
    <name type="scientific">Roseiterribacter gracilis</name>
    <dbReference type="NCBI Taxonomy" id="2812848"/>
    <lineage>
        <taxon>Bacteria</taxon>
        <taxon>Pseudomonadati</taxon>
        <taxon>Pseudomonadota</taxon>
        <taxon>Alphaproteobacteria</taxon>
        <taxon>Rhodospirillales</taxon>
        <taxon>Roseiterribacteraceae</taxon>
        <taxon>Roseiterribacter</taxon>
    </lineage>
</organism>
<dbReference type="GO" id="GO:0003677">
    <property type="term" value="F:DNA binding"/>
    <property type="evidence" value="ECO:0007669"/>
    <property type="project" value="InterPro"/>
</dbReference>
<dbReference type="PANTHER" id="PTHR35010">
    <property type="entry name" value="BLL4672 PROTEIN-RELATED"/>
    <property type="match status" value="1"/>
</dbReference>
<dbReference type="EMBL" id="BOPV01000001">
    <property type="protein sequence ID" value="GIL41046.1"/>
    <property type="molecule type" value="Genomic_DNA"/>
</dbReference>
<sequence length="288" mass="32744">MTSEVINADVNMATRTTHPPIGILLREWRIARRISQMELALQSDISSRHLSCIETGKAQASRETVERLADVLAMPLRERNALLIAAGYAPVYAESTLGTPALDRMRQVIDLVLGHQEPYPAFVLDRHWETLLVNDGARRVDQFVMGGRALKHTNMLHQVFDPDDFRRVIVNWQDMAWRFLRRLHEEIADVPTDEKAQSLLEELLRYPDVPKNWRFRDVEIEPSPVHLTVLRSPEGELRFFDTITTFAGPRDVTLSELRIQCAFPADDRTAAICKALAAEGGSLLSIQK</sequence>
<dbReference type="CDD" id="cd00093">
    <property type="entry name" value="HTH_XRE"/>
    <property type="match status" value="1"/>
</dbReference>
<dbReference type="Proteomes" id="UP000681075">
    <property type="component" value="Unassembled WGS sequence"/>
</dbReference>
<reference evidence="2" key="1">
    <citation type="submission" date="2021-02" db="EMBL/GenBank/DDBJ databases">
        <title>Genome sequence of Rhodospirillales sp. strain TMPK1 isolated from soil.</title>
        <authorList>
            <person name="Nakai R."/>
            <person name="Kusada H."/>
            <person name="Tamaki H."/>
        </authorList>
    </citation>
    <scope>NUCLEOTIDE SEQUENCE</scope>
    <source>
        <strain evidence="2">TMPK1</strain>
    </source>
</reference>
<dbReference type="PANTHER" id="PTHR35010:SF4">
    <property type="entry name" value="BLL5781 PROTEIN"/>
    <property type="match status" value="1"/>
</dbReference>
<feature type="domain" description="HTH cro/C1-type" evidence="1">
    <location>
        <begin position="25"/>
        <end position="79"/>
    </location>
</feature>
<dbReference type="Gene3D" id="1.10.260.40">
    <property type="entry name" value="lambda repressor-like DNA-binding domains"/>
    <property type="match status" value="1"/>
</dbReference>
<keyword evidence="3" id="KW-1185">Reference proteome</keyword>
<dbReference type="SMART" id="SM00530">
    <property type="entry name" value="HTH_XRE"/>
    <property type="match status" value="1"/>
</dbReference>
<accession>A0A8S8XIE0</accession>
<dbReference type="RefSeq" id="WP_420244364.1">
    <property type="nucleotide sequence ID" value="NZ_BOPV01000001.1"/>
</dbReference>
<dbReference type="InterPro" id="IPR001387">
    <property type="entry name" value="Cro/C1-type_HTH"/>
</dbReference>
<evidence type="ECO:0000313" key="3">
    <source>
        <dbReference type="Proteomes" id="UP000681075"/>
    </source>
</evidence>
<name>A0A8S8XIE0_9PROT</name>
<dbReference type="SUPFAM" id="SSF47413">
    <property type="entry name" value="lambda repressor-like DNA-binding domains"/>
    <property type="match status" value="1"/>
</dbReference>
<protein>
    <submittedName>
        <fullName evidence="2">Transcriptional regulator</fullName>
    </submittedName>
</protein>
<dbReference type="Pfam" id="PF17765">
    <property type="entry name" value="MLTR_LBD"/>
    <property type="match status" value="1"/>
</dbReference>
<dbReference type="InterPro" id="IPR041413">
    <property type="entry name" value="MLTR_LBD"/>
</dbReference>
<proteinExistence type="predicted"/>
<evidence type="ECO:0000259" key="1">
    <source>
        <dbReference type="PROSITE" id="PS50943"/>
    </source>
</evidence>
<dbReference type="AlphaFoldDB" id="A0A8S8XIE0"/>
<evidence type="ECO:0000313" key="2">
    <source>
        <dbReference type="EMBL" id="GIL41046.1"/>
    </source>
</evidence>
<comment type="caution">
    <text evidence="2">The sequence shown here is derived from an EMBL/GenBank/DDBJ whole genome shotgun (WGS) entry which is preliminary data.</text>
</comment>
<dbReference type="PROSITE" id="PS50943">
    <property type="entry name" value="HTH_CROC1"/>
    <property type="match status" value="1"/>
</dbReference>
<dbReference type="Pfam" id="PF13560">
    <property type="entry name" value="HTH_31"/>
    <property type="match status" value="1"/>
</dbReference>
<gene>
    <name evidence="2" type="ORF">TMPK1_32830</name>
</gene>